<dbReference type="InterPro" id="IPR015421">
    <property type="entry name" value="PyrdxlP-dep_Trfase_major"/>
</dbReference>
<dbReference type="GO" id="GO:0030170">
    <property type="term" value="F:pyridoxal phosphate binding"/>
    <property type="evidence" value="ECO:0007669"/>
    <property type="project" value="InterPro"/>
</dbReference>
<dbReference type="PANTHER" id="PTHR42885">
    <property type="entry name" value="HISTIDINOL-PHOSPHATE AMINOTRANSFERASE-RELATED"/>
    <property type="match status" value="1"/>
</dbReference>
<dbReference type="CDD" id="cd00609">
    <property type="entry name" value="AAT_like"/>
    <property type="match status" value="1"/>
</dbReference>
<evidence type="ECO:0000259" key="14">
    <source>
        <dbReference type="Pfam" id="PF00155"/>
    </source>
</evidence>
<evidence type="ECO:0000256" key="12">
    <source>
        <dbReference type="HAMAP-Rule" id="MF_01023"/>
    </source>
</evidence>
<evidence type="ECO:0000256" key="5">
    <source>
        <dbReference type="ARBA" id="ARBA00011738"/>
    </source>
</evidence>
<gene>
    <name evidence="12" type="primary">hisC</name>
    <name evidence="15" type="ORF">HMPREF9449_01700</name>
</gene>
<comment type="pathway">
    <text evidence="2 12">Amino-acid biosynthesis; L-histidine biosynthesis; L-histidine from 5-phospho-alpha-D-ribose 1-diphosphate: step 7/9.</text>
</comment>
<protein>
    <recommendedName>
        <fullName evidence="12">Histidinol-phosphate aminotransferase</fullName>
        <ecNumber evidence="12">2.6.1.9</ecNumber>
    </recommendedName>
    <alternativeName>
        <fullName evidence="12">Imidazole acetol-phosphate transaminase</fullName>
    </alternativeName>
</protein>
<dbReference type="SUPFAM" id="SSF53383">
    <property type="entry name" value="PLP-dependent transferases"/>
    <property type="match status" value="1"/>
</dbReference>
<organism evidence="15 16">
    <name type="scientific">Odoribacter laneus YIT 12061</name>
    <dbReference type="NCBI Taxonomy" id="742817"/>
    <lineage>
        <taxon>Bacteria</taxon>
        <taxon>Pseudomonadati</taxon>
        <taxon>Bacteroidota</taxon>
        <taxon>Bacteroidia</taxon>
        <taxon>Bacteroidales</taxon>
        <taxon>Odoribacteraceae</taxon>
        <taxon>Odoribacter</taxon>
    </lineage>
</organism>
<dbReference type="InterPro" id="IPR001917">
    <property type="entry name" value="Aminotrans_II_pyridoxalP_BS"/>
</dbReference>
<evidence type="ECO:0000256" key="2">
    <source>
        <dbReference type="ARBA" id="ARBA00005011"/>
    </source>
</evidence>
<dbReference type="EMBL" id="ADMC01000022">
    <property type="protein sequence ID" value="EHP47847.1"/>
    <property type="molecule type" value="Genomic_DNA"/>
</dbReference>
<dbReference type="EC" id="2.6.1.9" evidence="12"/>
<sequence length="352" mass="40538">MMKVQNLVRKNIRLLQPYSCAREEYAGSEAIFLDANENPFDNGFNRYPDPYQRMVKKKLAAYKQVEESRLILGNGSDEIIDLLIRSLCQPREDNLIVFSPGYSMYEVCGAINDVEIRKINLQTDLQPDWREVERQSDASTKLIFLCTPNNPLGNVIPLAEIEKICEKFTGLVVVDEAYIDFTEFPSALTLLRRHENLFVLQTLSKAWGMAGLRLGIGYGTPALIGILNRVKAPYNISVLTQRTVLDVLEQREEFQEKLRVIKKERERLFRAFVQLDIFRSVFPSEANFILVTLDDFRELYDFLVQQKMVVRLRNIPPLVEGGLRISIGVPEENDRLLALLAEWKSEKKTEVC</sequence>
<dbReference type="Gene3D" id="3.90.1150.10">
    <property type="entry name" value="Aspartate Aminotransferase, domain 1"/>
    <property type="match status" value="1"/>
</dbReference>
<comment type="subunit">
    <text evidence="5 12">Homodimer.</text>
</comment>
<feature type="coiled-coil region" evidence="13">
    <location>
        <begin position="244"/>
        <end position="271"/>
    </location>
</feature>
<evidence type="ECO:0000256" key="11">
    <source>
        <dbReference type="ARBA" id="ARBA00047481"/>
    </source>
</evidence>
<evidence type="ECO:0000256" key="4">
    <source>
        <dbReference type="ARBA" id="ARBA00007970"/>
    </source>
</evidence>
<proteinExistence type="inferred from homology"/>
<keyword evidence="6 12" id="KW-0032">Aminotransferase</keyword>
<evidence type="ECO:0000256" key="13">
    <source>
        <dbReference type="SAM" id="Coils"/>
    </source>
</evidence>
<dbReference type="NCBIfam" id="TIGR01141">
    <property type="entry name" value="hisC"/>
    <property type="match status" value="1"/>
</dbReference>
<dbReference type="InterPro" id="IPR004839">
    <property type="entry name" value="Aminotransferase_I/II_large"/>
</dbReference>
<dbReference type="STRING" id="742817.HMPREF9449_01700"/>
<dbReference type="eggNOG" id="COG0079">
    <property type="taxonomic scope" value="Bacteria"/>
</dbReference>
<comment type="caution">
    <text evidence="15">The sequence shown here is derived from an EMBL/GenBank/DDBJ whole genome shotgun (WGS) entry which is preliminary data.</text>
</comment>
<name>H1DHG4_9BACT</name>
<dbReference type="GO" id="GO:0000105">
    <property type="term" value="P:L-histidine biosynthetic process"/>
    <property type="evidence" value="ECO:0007669"/>
    <property type="project" value="UniProtKB-UniRule"/>
</dbReference>
<comment type="cofactor">
    <cofactor evidence="1 12">
        <name>pyridoxal 5'-phosphate</name>
        <dbReference type="ChEBI" id="CHEBI:597326"/>
    </cofactor>
</comment>
<dbReference type="Gene3D" id="3.40.640.10">
    <property type="entry name" value="Type I PLP-dependent aspartate aminotransferase-like (Major domain)"/>
    <property type="match status" value="1"/>
</dbReference>
<reference evidence="15 16" key="1">
    <citation type="submission" date="2012-01" db="EMBL/GenBank/DDBJ databases">
        <title>The Genome Sequence of Odoribacter laneus YIT 12061.</title>
        <authorList>
            <consortium name="The Broad Institute Genome Sequencing Platform"/>
            <person name="Earl A."/>
            <person name="Ward D."/>
            <person name="Feldgarden M."/>
            <person name="Gevers D."/>
            <person name="Morotomi M."/>
            <person name="Young S.K."/>
            <person name="Zeng Q."/>
            <person name="Gargeya S."/>
            <person name="Fitzgerald M."/>
            <person name="Haas B."/>
            <person name="Abouelleil A."/>
            <person name="Alvarado L."/>
            <person name="Arachchi H.M."/>
            <person name="Berlin A."/>
            <person name="Chapman S.B."/>
            <person name="Gearin G."/>
            <person name="Goldberg J."/>
            <person name="Griggs A."/>
            <person name="Gujja S."/>
            <person name="Hansen M."/>
            <person name="Heiman D."/>
            <person name="Howarth C."/>
            <person name="Larimer J."/>
            <person name="Lui A."/>
            <person name="MacDonald P.J.P."/>
            <person name="McCowen C."/>
            <person name="Montmayeur A."/>
            <person name="Murphy C."/>
            <person name="Neiman D."/>
            <person name="Pearson M."/>
            <person name="Priest M."/>
            <person name="Roberts A."/>
            <person name="Saif S."/>
            <person name="Shea T."/>
            <person name="Sisk P."/>
            <person name="Stolte C."/>
            <person name="Sykes S."/>
            <person name="Wortman J."/>
            <person name="Nusbaum C."/>
            <person name="Birren B."/>
        </authorList>
    </citation>
    <scope>NUCLEOTIDE SEQUENCE [LARGE SCALE GENOMIC DNA]</scope>
    <source>
        <strain evidence="15 16">YIT 12061</strain>
    </source>
</reference>
<comment type="catalytic activity">
    <reaction evidence="11 12">
        <text>L-histidinol phosphate + 2-oxoglutarate = 3-(imidazol-4-yl)-2-oxopropyl phosphate + L-glutamate</text>
        <dbReference type="Rhea" id="RHEA:23744"/>
        <dbReference type="ChEBI" id="CHEBI:16810"/>
        <dbReference type="ChEBI" id="CHEBI:29985"/>
        <dbReference type="ChEBI" id="CHEBI:57766"/>
        <dbReference type="ChEBI" id="CHEBI:57980"/>
        <dbReference type="EC" id="2.6.1.9"/>
    </reaction>
</comment>
<keyword evidence="16" id="KW-1185">Reference proteome</keyword>
<keyword evidence="7 12" id="KW-0028">Amino-acid biosynthesis</keyword>
<dbReference type="InterPro" id="IPR015424">
    <property type="entry name" value="PyrdxlP-dep_Trfase"/>
</dbReference>
<keyword evidence="8 12" id="KW-0808">Transferase</keyword>
<dbReference type="Proteomes" id="UP000004892">
    <property type="component" value="Unassembled WGS sequence"/>
</dbReference>
<evidence type="ECO:0000313" key="16">
    <source>
        <dbReference type="Proteomes" id="UP000004892"/>
    </source>
</evidence>
<dbReference type="InterPro" id="IPR015422">
    <property type="entry name" value="PyrdxlP-dep_Trfase_small"/>
</dbReference>
<dbReference type="PANTHER" id="PTHR42885:SF2">
    <property type="entry name" value="HISTIDINOL-PHOSPHATE AMINOTRANSFERASE"/>
    <property type="match status" value="1"/>
</dbReference>
<keyword evidence="10 12" id="KW-0368">Histidine biosynthesis</keyword>
<dbReference type="Pfam" id="PF00155">
    <property type="entry name" value="Aminotran_1_2"/>
    <property type="match status" value="1"/>
</dbReference>
<dbReference type="InterPro" id="IPR005861">
    <property type="entry name" value="HisP_aminotrans"/>
</dbReference>
<comment type="pathway">
    <text evidence="3">Lipid metabolism.</text>
</comment>
<evidence type="ECO:0000256" key="6">
    <source>
        <dbReference type="ARBA" id="ARBA00022576"/>
    </source>
</evidence>
<evidence type="ECO:0000256" key="9">
    <source>
        <dbReference type="ARBA" id="ARBA00022898"/>
    </source>
</evidence>
<dbReference type="PROSITE" id="PS00599">
    <property type="entry name" value="AA_TRANSFER_CLASS_2"/>
    <property type="match status" value="1"/>
</dbReference>
<evidence type="ECO:0000256" key="7">
    <source>
        <dbReference type="ARBA" id="ARBA00022605"/>
    </source>
</evidence>
<evidence type="ECO:0000256" key="8">
    <source>
        <dbReference type="ARBA" id="ARBA00022679"/>
    </source>
</evidence>
<keyword evidence="13" id="KW-0175">Coiled coil</keyword>
<dbReference type="PATRIC" id="fig|742817.3.peg.1817"/>
<evidence type="ECO:0000256" key="3">
    <source>
        <dbReference type="ARBA" id="ARBA00005189"/>
    </source>
</evidence>
<dbReference type="HAMAP" id="MF_01023">
    <property type="entry name" value="HisC_aminotrans_2"/>
    <property type="match status" value="1"/>
</dbReference>
<dbReference type="AlphaFoldDB" id="H1DHG4"/>
<accession>H1DHG4</accession>
<keyword evidence="9 12" id="KW-0663">Pyridoxal phosphate</keyword>
<comment type="similarity">
    <text evidence="4 12">Belongs to the class-II pyridoxal-phosphate-dependent aminotransferase family. Histidinol-phosphate aminotransferase subfamily.</text>
</comment>
<dbReference type="HOGENOM" id="CLU_017584_3_1_10"/>
<dbReference type="UniPathway" id="UPA00031">
    <property type="reaction ID" value="UER00012"/>
</dbReference>
<feature type="domain" description="Aminotransferase class I/classII large" evidence="14">
    <location>
        <begin position="42"/>
        <end position="337"/>
    </location>
</feature>
<evidence type="ECO:0000256" key="1">
    <source>
        <dbReference type="ARBA" id="ARBA00001933"/>
    </source>
</evidence>
<feature type="modified residue" description="N6-(pyridoxal phosphate)lysine" evidence="12">
    <location>
        <position position="205"/>
    </location>
</feature>
<evidence type="ECO:0000256" key="10">
    <source>
        <dbReference type="ARBA" id="ARBA00023102"/>
    </source>
</evidence>
<dbReference type="GO" id="GO:0004400">
    <property type="term" value="F:histidinol-phosphate transaminase activity"/>
    <property type="evidence" value="ECO:0007669"/>
    <property type="project" value="UniProtKB-UniRule"/>
</dbReference>
<evidence type="ECO:0000313" key="15">
    <source>
        <dbReference type="EMBL" id="EHP47847.1"/>
    </source>
</evidence>